<dbReference type="InterPro" id="IPR008993">
    <property type="entry name" value="TIMP-like_OB-fold"/>
</dbReference>
<name>A0A8C9QY15_SCLFO</name>
<dbReference type="Pfam" id="PF17789">
    <property type="entry name" value="MG4"/>
    <property type="match status" value="1"/>
</dbReference>
<dbReference type="SMART" id="SM00104">
    <property type="entry name" value="ANATO"/>
    <property type="match status" value="1"/>
</dbReference>
<dbReference type="Gene3D" id="2.60.40.1930">
    <property type="match status" value="5"/>
</dbReference>
<dbReference type="SMART" id="SM01361">
    <property type="entry name" value="A2M_recep"/>
    <property type="match status" value="1"/>
</dbReference>
<dbReference type="InterPro" id="IPR036595">
    <property type="entry name" value="A-macroglobulin_rcpt-bd_sf"/>
</dbReference>
<dbReference type="Gene3D" id="1.20.91.20">
    <property type="entry name" value="Anaphylotoxins (complement system)"/>
    <property type="match status" value="1"/>
</dbReference>
<dbReference type="SUPFAM" id="SSF50242">
    <property type="entry name" value="TIMP-like"/>
    <property type="match status" value="1"/>
</dbReference>
<dbReference type="GO" id="GO:0004866">
    <property type="term" value="F:endopeptidase inhibitor activity"/>
    <property type="evidence" value="ECO:0007669"/>
    <property type="project" value="InterPro"/>
</dbReference>
<dbReference type="CDD" id="cd00017">
    <property type="entry name" value="ANATO"/>
    <property type="match status" value="1"/>
</dbReference>
<dbReference type="FunFam" id="2.60.40.1940:FF:000001">
    <property type="entry name" value="Complement component C3"/>
    <property type="match status" value="1"/>
</dbReference>
<accession>A0A8C9QY15</accession>
<evidence type="ECO:0000259" key="5">
    <source>
        <dbReference type="PROSITE" id="PS01178"/>
    </source>
</evidence>
<dbReference type="Pfam" id="PF07677">
    <property type="entry name" value="A2M_recep"/>
    <property type="match status" value="1"/>
</dbReference>
<organism evidence="7 8">
    <name type="scientific">Scleropages formosus</name>
    <name type="common">Asian bonytongue</name>
    <name type="synonym">Osteoglossum formosum</name>
    <dbReference type="NCBI Taxonomy" id="113540"/>
    <lineage>
        <taxon>Eukaryota</taxon>
        <taxon>Metazoa</taxon>
        <taxon>Chordata</taxon>
        <taxon>Craniata</taxon>
        <taxon>Vertebrata</taxon>
        <taxon>Euteleostomi</taxon>
        <taxon>Actinopterygii</taxon>
        <taxon>Neopterygii</taxon>
        <taxon>Teleostei</taxon>
        <taxon>Osteoglossocephala</taxon>
        <taxon>Osteoglossomorpha</taxon>
        <taxon>Osteoglossiformes</taxon>
        <taxon>Osteoglossidae</taxon>
        <taxon>Scleropages</taxon>
    </lineage>
</organism>
<dbReference type="Gene3D" id="2.60.40.10">
    <property type="entry name" value="Immunoglobulins"/>
    <property type="match status" value="2"/>
</dbReference>
<dbReference type="InterPro" id="IPR041555">
    <property type="entry name" value="MG3"/>
</dbReference>
<keyword evidence="2" id="KW-0964">Secreted</keyword>
<feature type="domain" description="Anaphylatoxin-like" evidence="5">
    <location>
        <begin position="653"/>
        <end position="688"/>
    </location>
</feature>
<dbReference type="InterPro" id="IPR018933">
    <property type="entry name" value="Netrin_module_non-TIMP"/>
</dbReference>
<dbReference type="GO" id="GO:0005615">
    <property type="term" value="C:extracellular space"/>
    <property type="evidence" value="ECO:0007669"/>
    <property type="project" value="InterPro"/>
</dbReference>
<keyword evidence="3" id="KW-1015">Disulfide bond</keyword>
<reference evidence="7" key="2">
    <citation type="submission" date="2025-08" db="UniProtKB">
        <authorList>
            <consortium name="Ensembl"/>
        </authorList>
    </citation>
    <scope>IDENTIFICATION</scope>
</reference>
<comment type="subcellular location">
    <subcellularLocation>
        <location evidence="1">Secreted</location>
    </subcellularLocation>
</comment>
<dbReference type="Pfam" id="PF01759">
    <property type="entry name" value="NTR"/>
    <property type="match status" value="1"/>
</dbReference>
<evidence type="ECO:0000313" key="8">
    <source>
        <dbReference type="Proteomes" id="UP000694397"/>
    </source>
</evidence>
<dbReference type="PROSITE" id="PS50189">
    <property type="entry name" value="NTR"/>
    <property type="match status" value="1"/>
</dbReference>
<dbReference type="InterPro" id="IPR008930">
    <property type="entry name" value="Terpenoid_cyclase/PrenylTrfase"/>
</dbReference>
<dbReference type="SMART" id="SM01360">
    <property type="entry name" value="A2M"/>
    <property type="match status" value="1"/>
</dbReference>
<dbReference type="SMART" id="SM01359">
    <property type="entry name" value="A2M_N_2"/>
    <property type="match status" value="1"/>
</dbReference>
<dbReference type="InterPro" id="IPR018081">
    <property type="entry name" value="Anaphylatoxin_comp_syst"/>
</dbReference>
<dbReference type="Pfam" id="PF01821">
    <property type="entry name" value="ANATO"/>
    <property type="match status" value="1"/>
</dbReference>
<keyword evidence="8" id="KW-1185">Reference proteome</keyword>
<dbReference type="InterPro" id="IPR011625">
    <property type="entry name" value="A2M_N_BRD"/>
</dbReference>
<proteinExistence type="predicted"/>
<dbReference type="Proteomes" id="UP000694397">
    <property type="component" value="Chromosome 20"/>
</dbReference>
<dbReference type="InterPro" id="IPR001599">
    <property type="entry name" value="Macroglobln_a2"/>
</dbReference>
<dbReference type="Gene3D" id="2.40.50.120">
    <property type="match status" value="1"/>
</dbReference>
<gene>
    <name evidence="7" type="primary">LOC108927504</name>
</gene>
<dbReference type="InterPro" id="IPR041425">
    <property type="entry name" value="C3/4/5_MG1"/>
</dbReference>
<keyword evidence="4" id="KW-0732">Signal</keyword>
<dbReference type="InterPro" id="IPR040839">
    <property type="entry name" value="MG4"/>
</dbReference>
<dbReference type="SMART" id="SM01419">
    <property type="entry name" value="Thiol-ester_cl"/>
    <property type="match status" value="1"/>
</dbReference>
<dbReference type="PROSITE" id="PS01178">
    <property type="entry name" value="ANAPHYLATOXIN_2"/>
    <property type="match status" value="1"/>
</dbReference>
<dbReference type="InterPro" id="IPR009048">
    <property type="entry name" value="A-macroglobulin_rcpt-bd"/>
</dbReference>
<protein>
    <submittedName>
        <fullName evidence="7">Complement component c3b, tandem duplicate 2</fullName>
    </submittedName>
</protein>
<dbReference type="InterPro" id="IPR011626">
    <property type="entry name" value="Alpha-macroglobulin_TED"/>
</dbReference>
<dbReference type="Gene3D" id="6.20.50.160">
    <property type="match status" value="1"/>
</dbReference>
<dbReference type="GeneTree" id="ENSGT00940000154063"/>
<dbReference type="SUPFAM" id="SSF49410">
    <property type="entry name" value="Alpha-macroglobulin receptor domain"/>
    <property type="match status" value="1"/>
</dbReference>
<dbReference type="Gene3D" id="2.60.40.690">
    <property type="entry name" value="Alpha-macroglobulin, receptor-binding domain"/>
    <property type="match status" value="1"/>
</dbReference>
<dbReference type="SUPFAM" id="SSF48239">
    <property type="entry name" value="Terpenoid cyclases/Protein prenyltransferases"/>
    <property type="match status" value="1"/>
</dbReference>
<dbReference type="Pfam" id="PF17790">
    <property type="entry name" value="MG1"/>
    <property type="match status" value="1"/>
</dbReference>
<dbReference type="InterPro" id="IPR050473">
    <property type="entry name" value="A2M/Complement_sys"/>
</dbReference>
<dbReference type="Pfam" id="PF07678">
    <property type="entry name" value="TED_complement"/>
    <property type="match status" value="1"/>
</dbReference>
<dbReference type="PANTHER" id="PTHR11412">
    <property type="entry name" value="MACROGLOBULIN / COMPLEMENT"/>
    <property type="match status" value="1"/>
</dbReference>
<dbReference type="InterPro" id="IPR001134">
    <property type="entry name" value="Netrin_domain"/>
</dbReference>
<reference evidence="7" key="3">
    <citation type="submission" date="2025-09" db="UniProtKB">
        <authorList>
            <consortium name="Ensembl"/>
        </authorList>
    </citation>
    <scope>IDENTIFICATION</scope>
</reference>
<dbReference type="Pfam" id="PF00207">
    <property type="entry name" value="A2M"/>
    <property type="match status" value="1"/>
</dbReference>
<sequence length="1560" mass="177349">ALESSVQDLIFLVLVFNFLSSTAEERFIILSPNLLRTDSEENFYLEANGVSDPLLVTITFQDFPARRVQLHKDTVLLNKDNDYKALKTVKLPSHGLSRKENSNSYVYLTVDFGSHRAEKILMVSFQSGYIFVQTDKPLFNPGDIVALPCSLGCFHIYFDFLIFFTLHSEGTWKITAKFDNSLQNKFSSEFEVRKYVLPAFNVTLTPKRSYFSVDDSELEVDVRARYLYGEPVKGFAYIVFGVEVNKEKKRLPDTIQRVEDVTVLRMADIKRDFANIQDLVGCPIYIKASVITSTGSDLVEAEMSGIKIVESPFLITFRGTPRYFKPGLPFDMMVQVTHQDGSLAPNIPFQLRLQSESVTVSTHRGVSRVSLNMPPDTQPQTITAETTKHDLKAEHQAKGRLLVHPYVSFSNTAQNYLYISTGTKRVSAGEHINLEFHLKNSIETHKDIIKHLTYLVINKGKIIAADRVLMNGQRVTSFSLAITPEMIPSFRIVAFYILPWLGTSEVVADSVWLDVEDTCMGTLRVGKADGSRQATYRPGESFRFQVRGDPGSRVSLLAVDNAVFLLNNRHRLTQSKLWRVVESADISCTPGSGRDSVGVFDDAGLMFHSNNAMVTEARQSLQCLKQARKRSVRMLQNKVELEDQYKDRFLRKCCQDGLREIPMDYSCIRRSHYISEGWECVQAFLYCCSQYRGEPGHLPTPVTTRATTTAIPISQWDPRIHILQSRVMLASKQFMVASAVSTVEDYEEEEDDMVNERDVYVRSKFFETWLWNEIRFCVAEPYNIIAKRHFFVDLRLPYSVARNEQVEVKAMLHNYSDEDMKVIVILYKTVDICSVAYIENHQQEVTLHAQSSRVIPYIIVPLKAGELELEVKALARDFRGQDGVRKRLRVLSSQVLQLSLSKNFLDGKQVIKIDNIKVDSVVPNSVPETYINVRGSVLADTIDNSITDDSLASLLRMPGGCVEQNLASMTLPLIATHYLDRAHQWETVGVQRRLDAVKYIQKGYEKQLMYSKKDNSYPPYRNVGTSTWITSYVVKVFSMAHPIIYVNEKHICDPLLYLLKQKQSSDGAFSENNPVYAAAMTEQMRKAATYLKNQLPRLRRPYSVAITTYALALMGEDRSLLRDHLQKAASADRTHWPDSDNPLFTLEATGYALMAHLKIGETQFAGQIFQWLNERRKVGGSYGSTQPTMVVLQGLSDYLIQNPPPLDMKLNVALSMPGRRDTHWSFSSKTAYIGRSAKVCPFNLPIVQFCICNRVVTIYNELPHVENKGNCKHFDLEVSIKQVTNRKYCIICFYKFVSLGPSEIRMAILDVTLPTGFVPKTEDLEKLTNSVDRYINNFEIVDGLSDQGSLIIHLFKVSNTERETISFGLLQKFNVGLIQPSSVTVYEYYSADHRCTKFYSPLSEKAELQQICKNETCRCSEGVQVCVCVCVRVCVRESVFRVSKISRSQYDRNEVEILQVIKEGRHTGIRMTDKSIFLSHAACRGGLNLQEGGVYLVMGPPEDFWHLDGSTNRFTYILSKRTWVEYWPLVAECQADAVLRQRCSQLEEFASDVLEKGCHS</sequence>
<evidence type="ECO:0000256" key="1">
    <source>
        <dbReference type="ARBA" id="ARBA00004613"/>
    </source>
</evidence>
<dbReference type="InterPro" id="IPR000020">
    <property type="entry name" value="Anaphylatoxin/fibulin"/>
</dbReference>
<reference evidence="7 8" key="1">
    <citation type="submission" date="2019-04" db="EMBL/GenBank/DDBJ databases">
        <authorList>
            <consortium name="Wellcome Sanger Institute Data Sharing"/>
        </authorList>
    </citation>
    <scope>NUCLEOTIDE SEQUENCE [LARGE SCALE GENOMIC DNA]</scope>
</reference>
<feature type="signal peptide" evidence="4">
    <location>
        <begin position="1"/>
        <end position="23"/>
    </location>
</feature>
<dbReference type="Gene3D" id="1.50.10.20">
    <property type="match status" value="2"/>
</dbReference>
<evidence type="ECO:0000256" key="3">
    <source>
        <dbReference type="ARBA" id="ARBA00023157"/>
    </source>
</evidence>
<dbReference type="Pfam" id="PF17791">
    <property type="entry name" value="MG3"/>
    <property type="match status" value="1"/>
</dbReference>
<dbReference type="InterPro" id="IPR013783">
    <property type="entry name" value="Ig-like_fold"/>
</dbReference>
<evidence type="ECO:0000313" key="7">
    <source>
        <dbReference type="Ensembl" id="ENSSFOP00015005105.2"/>
    </source>
</evidence>
<dbReference type="Ensembl" id="ENSSFOT00015005189.2">
    <property type="protein sequence ID" value="ENSSFOP00015005105.2"/>
    <property type="gene ID" value="ENSSFOG00015003209.2"/>
</dbReference>
<evidence type="ECO:0000256" key="4">
    <source>
        <dbReference type="SAM" id="SignalP"/>
    </source>
</evidence>
<dbReference type="SUPFAM" id="SSF47686">
    <property type="entry name" value="Anaphylotoxins (complement system)"/>
    <property type="match status" value="1"/>
</dbReference>
<dbReference type="Gene3D" id="2.60.40.1940">
    <property type="match status" value="1"/>
</dbReference>
<feature type="domain" description="NTR" evidence="6">
    <location>
        <begin position="1412"/>
        <end position="1558"/>
    </location>
</feature>
<dbReference type="FunFam" id="2.60.40.10:FF:000155">
    <property type="entry name" value="complement C3 isoform X1"/>
    <property type="match status" value="1"/>
</dbReference>
<evidence type="ECO:0000256" key="2">
    <source>
        <dbReference type="ARBA" id="ARBA00022525"/>
    </source>
</evidence>
<evidence type="ECO:0000259" key="6">
    <source>
        <dbReference type="PROSITE" id="PS50189"/>
    </source>
</evidence>
<dbReference type="InterPro" id="IPR047565">
    <property type="entry name" value="Alpha-macroglob_thiol-ester_cl"/>
</dbReference>
<dbReference type="Pfam" id="PF07703">
    <property type="entry name" value="A2M_BRD"/>
    <property type="match status" value="1"/>
</dbReference>
<dbReference type="PANTHER" id="PTHR11412:SF167">
    <property type="entry name" value="COMPLEMENT COMPONENT C3B, TANDEM DUPLICATE 1 ISOFORM X1-RELATED"/>
    <property type="match status" value="1"/>
</dbReference>
<dbReference type="OrthoDB" id="6359008at2759"/>
<feature type="chain" id="PRO_5034927226" evidence="4">
    <location>
        <begin position="24"/>
        <end position="1560"/>
    </location>
</feature>
<dbReference type="CDD" id="cd02896">
    <property type="entry name" value="complement_C3_C4_C5"/>
    <property type="match status" value="1"/>
</dbReference>
<dbReference type="SMART" id="SM00643">
    <property type="entry name" value="C345C"/>
    <property type="match status" value="1"/>
</dbReference>